<dbReference type="Proteomes" id="UP000228380">
    <property type="component" value="Chromosome 9"/>
</dbReference>
<reference evidence="4" key="1">
    <citation type="journal article" date="2019" name="Nat. Commun.">
        <title>Genome-wide association mapping of date palm fruit traits.</title>
        <authorList>
            <person name="Hazzouri K.M."/>
            <person name="Gros-Balthazard M."/>
            <person name="Flowers J.M."/>
            <person name="Copetti D."/>
            <person name="Lemansour A."/>
            <person name="Lebrun M."/>
            <person name="Masmoudi K."/>
            <person name="Ferrand S."/>
            <person name="Dhar M.I."/>
            <person name="Fresquez Z.A."/>
            <person name="Rosas U."/>
            <person name="Zhang J."/>
            <person name="Talag J."/>
            <person name="Lee S."/>
            <person name="Kudrna D."/>
            <person name="Powell R.F."/>
            <person name="Leitch I.J."/>
            <person name="Krueger R.R."/>
            <person name="Wing R.A."/>
            <person name="Amiri K.M.A."/>
            <person name="Purugganan M.D."/>
        </authorList>
    </citation>
    <scope>NUCLEOTIDE SEQUENCE [LARGE SCALE GENOMIC DNA]</scope>
    <source>
        <strain evidence="4">cv. Khalas</strain>
    </source>
</reference>
<feature type="domain" description="CCHC-type" evidence="3">
    <location>
        <begin position="329"/>
        <end position="343"/>
    </location>
</feature>
<feature type="region of interest" description="Disordered" evidence="2">
    <location>
        <begin position="258"/>
        <end position="308"/>
    </location>
</feature>
<evidence type="ECO:0000256" key="2">
    <source>
        <dbReference type="SAM" id="MobiDB-lite"/>
    </source>
</evidence>
<gene>
    <name evidence="5" type="primary">LOC120111839</name>
</gene>
<dbReference type="Gene3D" id="4.10.60.10">
    <property type="entry name" value="Zinc finger, CCHC-type"/>
    <property type="match status" value="1"/>
</dbReference>
<dbReference type="InterPro" id="IPR001878">
    <property type="entry name" value="Znf_CCHC"/>
</dbReference>
<dbReference type="InterPro" id="IPR036875">
    <property type="entry name" value="Znf_CCHC_sf"/>
</dbReference>
<dbReference type="RefSeq" id="XP_038985687.1">
    <property type="nucleotide sequence ID" value="XM_039129759.1"/>
</dbReference>
<feature type="region of interest" description="Disordered" evidence="2">
    <location>
        <begin position="62"/>
        <end position="81"/>
    </location>
</feature>
<dbReference type="Pfam" id="PF03732">
    <property type="entry name" value="Retrotrans_gag"/>
    <property type="match status" value="1"/>
</dbReference>
<dbReference type="OrthoDB" id="786726at2759"/>
<feature type="compositionally biased region" description="Polar residues" evidence="2">
    <location>
        <begin position="395"/>
        <end position="412"/>
    </location>
</feature>
<dbReference type="AlphaFoldDB" id="A0A8B9AIT9"/>
<dbReference type="GO" id="GO:0008270">
    <property type="term" value="F:zinc ion binding"/>
    <property type="evidence" value="ECO:0007669"/>
    <property type="project" value="UniProtKB-KW"/>
</dbReference>
<keyword evidence="1" id="KW-0479">Metal-binding</keyword>
<feature type="compositionally biased region" description="Polar residues" evidence="2">
    <location>
        <begin position="276"/>
        <end position="303"/>
    </location>
</feature>
<evidence type="ECO:0000256" key="1">
    <source>
        <dbReference type="PROSITE-ProRule" id="PRU00047"/>
    </source>
</evidence>
<dbReference type="SUPFAM" id="SSF57756">
    <property type="entry name" value="Retrovirus zinc finger-like domains"/>
    <property type="match status" value="1"/>
</dbReference>
<dbReference type="KEGG" id="pda:120111839"/>
<feature type="region of interest" description="Disordered" evidence="2">
    <location>
        <begin position="346"/>
        <end position="412"/>
    </location>
</feature>
<keyword evidence="1" id="KW-0863">Zinc-finger</keyword>
<proteinExistence type="predicted"/>
<dbReference type="Pfam" id="PF00098">
    <property type="entry name" value="zf-CCHC"/>
    <property type="match status" value="1"/>
</dbReference>
<keyword evidence="4" id="KW-1185">Reference proteome</keyword>
<feature type="compositionally biased region" description="Polar residues" evidence="2">
    <location>
        <begin position="346"/>
        <end position="360"/>
    </location>
</feature>
<dbReference type="InterPro" id="IPR005162">
    <property type="entry name" value="Retrotrans_gag_dom"/>
</dbReference>
<keyword evidence="1" id="KW-0862">Zinc</keyword>
<evidence type="ECO:0000313" key="4">
    <source>
        <dbReference type="Proteomes" id="UP000228380"/>
    </source>
</evidence>
<feature type="region of interest" description="Disordered" evidence="2">
    <location>
        <begin position="1"/>
        <end position="48"/>
    </location>
</feature>
<dbReference type="GeneID" id="120111839"/>
<feature type="compositionally biased region" description="Basic and acidic residues" evidence="2">
    <location>
        <begin position="258"/>
        <end position="275"/>
    </location>
</feature>
<feature type="compositionally biased region" description="Polar residues" evidence="2">
    <location>
        <begin position="21"/>
        <end position="48"/>
    </location>
</feature>
<dbReference type="SMART" id="SM00343">
    <property type="entry name" value="ZnF_C2HC"/>
    <property type="match status" value="1"/>
</dbReference>
<reference evidence="5" key="2">
    <citation type="submission" date="2025-08" db="UniProtKB">
        <authorList>
            <consortium name="RefSeq"/>
        </authorList>
    </citation>
    <scope>IDENTIFICATION</scope>
    <source>
        <tissue evidence="5">Young leaves</tissue>
    </source>
</reference>
<name>A0A8B9AIT9_PHODC</name>
<evidence type="ECO:0000259" key="3">
    <source>
        <dbReference type="PROSITE" id="PS50158"/>
    </source>
</evidence>
<dbReference type="PANTHER" id="PTHR34482">
    <property type="entry name" value="DNA DAMAGE-INDUCIBLE PROTEIN 1-LIKE"/>
    <property type="match status" value="1"/>
</dbReference>
<organism evidence="4 5">
    <name type="scientific">Phoenix dactylifera</name>
    <name type="common">Date palm</name>
    <dbReference type="NCBI Taxonomy" id="42345"/>
    <lineage>
        <taxon>Eukaryota</taxon>
        <taxon>Viridiplantae</taxon>
        <taxon>Streptophyta</taxon>
        <taxon>Embryophyta</taxon>
        <taxon>Tracheophyta</taxon>
        <taxon>Spermatophyta</taxon>
        <taxon>Magnoliopsida</taxon>
        <taxon>Liliopsida</taxon>
        <taxon>Arecaceae</taxon>
        <taxon>Coryphoideae</taxon>
        <taxon>Phoeniceae</taxon>
        <taxon>Phoenix</taxon>
    </lineage>
</organism>
<evidence type="ECO:0000313" key="5">
    <source>
        <dbReference type="RefSeq" id="XP_038985687.1"/>
    </source>
</evidence>
<protein>
    <submittedName>
        <fullName evidence="5">Uncharacterized protein LOC120111839</fullName>
    </submittedName>
</protein>
<feature type="compositionally biased region" description="Low complexity" evidence="2">
    <location>
        <begin position="361"/>
        <end position="391"/>
    </location>
</feature>
<sequence length="412" mass="46830">MPPRRVRSLNRMVRGSRGRAPTNQAGEASHNSGPQGQSTPEAAAGNQTRVLELIEEVVGLVRQQRQQPQQPVQQDVAPPEQRRSIAEFKRMAPSAFKGTTSPQEAEAWIDEMEKAFRAMECTDEEKVRFATYMLQDRAHHWWMSVERTLAPEQEALTWQRFRTAFYSKYFPSSRLRELEREFLNLSQGTMTVDEYEAEFDRLARFAPTLVIDVESRIRRFEEGLKPHLRRGLAAVHSTNYDDLVDRAKNMEIVWKETQDSKDRIQKKRSRDDDTHSGQNSSRTAKSRNRSGQSEKQGSYGETIQQEKPKCEACGGAHKTELCRRLSGACFKCGQQGHRIKECPYNQQVSQSDQRPQATGTQQVQAYPAPVQSAQPSSSEQRTGGRPRTQGRIYALTQQDAQASNTVVSDPEA</sequence>
<accession>A0A8B9AIT9</accession>
<feature type="compositionally biased region" description="Low complexity" evidence="2">
    <location>
        <begin position="62"/>
        <end position="74"/>
    </location>
</feature>
<dbReference type="PROSITE" id="PS50158">
    <property type="entry name" value="ZF_CCHC"/>
    <property type="match status" value="1"/>
</dbReference>
<dbReference type="GO" id="GO:0003676">
    <property type="term" value="F:nucleic acid binding"/>
    <property type="evidence" value="ECO:0007669"/>
    <property type="project" value="InterPro"/>
</dbReference>
<dbReference type="PANTHER" id="PTHR34482:SF36">
    <property type="entry name" value="RETROTRANSPOSON GAG DOMAIN-CONTAINING PROTEIN"/>
    <property type="match status" value="1"/>
</dbReference>